<feature type="transmembrane region" description="Helical" evidence="1">
    <location>
        <begin position="334"/>
        <end position="354"/>
    </location>
</feature>
<organism evidence="2 3">
    <name type="scientific">Capnocytophaga bilenii</name>
    <dbReference type="NCBI Taxonomy" id="2819369"/>
    <lineage>
        <taxon>Bacteria</taxon>
        <taxon>Pseudomonadati</taxon>
        <taxon>Bacteroidota</taxon>
        <taxon>Flavobacteriia</taxon>
        <taxon>Flavobacteriales</taxon>
        <taxon>Flavobacteriaceae</taxon>
        <taxon>Capnocytophaga</taxon>
    </lineage>
</organism>
<feature type="transmembrane region" description="Helical" evidence="1">
    <location>
        <begin position="500"/>
        <end position="519"/>
    </location>
</feature>
<dbReference type="PANTHER" id="PTHR38434:SF1">
    <property type="entry name" value="BLL2549 PROTEIN"/>
    <property type="match status" value="1"/>
</dbReference>
<evidence type="ECO:0000313" key="2">
    <source>
        <dbReference type="EMBL" id="MBO1884995.1"/>
    </source>
</evidence>
<dbReference type="InterPro" id="IPR019286">
    <property type="entry name" value="DUF2339_TM"/>
</dbReference>
<feature type="transmembrane region" description="Helical" evidence="1">
    <location>
        <begin position="773"/>
        <end position="790"/>
    </location>
</feature>
<feature type="transmembrane region" description="Helical" evidence="1">
    <location>
        <begin position="259"/>
        <end position="277"/>
    </location>
</feature>
<evidence type="ECO:0000313" key="3">
    <source>
        <dbReference type="Proteomes" id="UP000681610"/>
    </source>
</evidence>
<dbReference type="PANTHER" id="PTHR38434">
    <property type="entry name" value="BLL2549 PROTEIN"/>
    <property type="match status" value="1"/>
</dbReference>
<feature type="transmembrane region" description="Helical" evidence="1">
    <location>
        <begin position="580"/>
        <end position="600"/>
    </location>
</feature>
<feature type="transmembrane region" description="Helical" evidence="1">
    <location>
        <begin position="207"/>
        <end position="230"/>
    </location>
</feature>
<comment type="caution">
    <text evidence="2">The sequence shown here is derived from an EMBL/GenBank/DDBJ whole genome shotgun (WGS) entry which is preliminary data.</text>
</comment>
<keyword evidence="3" id="KW-1185">Reference proteome</keyword>
<dbReference type="EMBL" id="JAGDYP010000010">
    <property type="protein sequence ID" value="MBO1884995.1"/>
    <property type="molecule type" value="Genomic_DNA"/>
</dbReference>
<evidence type="ECO:0000256" key="1">
    <source>
        <dbReference type="SAM" id="Phobius"/>
    </source>
</evidence>
<dbReference type="Proteomes" id="UP000681610">
    <property type="component" value="Unassembled WGS sequence"/>
</dbReference>
<feature type="transmembrane region" description="Helical" evidence="1">
    <location>
        <begin position="719"/>
        <end position="738"/>
    </location>
</feature>
<feature type="transmembrane region" description="Helical" evidence="1">
    <location>
        <begin position="743"/>
        <end position="761"/>
    </location>
</feature>
<keyword evidence="1" id="KW-1133">Transmembrane helix</keyword>
<gene>
    <name evidence="2" type="ORF">J4N46_11375</name>
</gene>
<feature type="transmembrane region" description="Helical" evidence="1">
    <location>
        <begin position="475"/>
        <end position="494"/>
    </location>
</feature>
<protein>
    <submittedName>
        <fullName evidence="2">DUF2339 domain-containing protein</fullName>
    </submittedName>
</protein>
<proteinExistence type="predicted"/>
<keyword evidence="1" id="KW-0812">Transmembrane</keyword>
<accession>A0ABS3Q0D5</accession>
<name>A0ABS3Q0D5_9FLAO</name>
<dbReference type="RefSeq" id="WP_208059407.1">
    <property type="nucleotide sequence ID" value="NZ_JAGDYP010000010.1"/>
</dbReference>
<feature type="transmembrane region" description="Helical" evidence="1">
    <location>
        <begin position="236"/>
        <end position="254"/>
    </location>
</feature>
<feature type="transmembrane region" description="Helical" evidence="1">
    <location>
        <begin position="184"/>
        <end position="200"/>
    </location>
</feature>
<sequence>MVTEKDLEALLNKVDEVVDKQYSFIKEMKGIKQTIWELRATARPEVVATEEVVEAPMTVPATEEVVAEAPTVEEVVAEVPSVAEEVVTEVPPIVEETEAEISPAAEEVIPEAPQIIEEPKKAEAPAFEKSIGDMMGLKTDWDWERFIGENLFSKIGIAIILIGVFIGVKYSIDHNLISPAMRLALGYLTGVGLFVFGAILKKKYTSFSAVLVSGAMAIFYFVTFVAYSMFGYFGQEVTFGLMFLFTAFTIAAALNYNQVVIAIIGLVGSYAVPFLLSNNSGRVDILFIYTAIINVGVIVISFYKQWRSLFVSAFLITWLLLLSMWGLAYQPEHFGAFFSFSIVTFLTFYASFIAQKIQKGAVLSSIDVTVFLANSLLFYSIGAWLLNEQYNPARTPIALFTLANALLHFAIASYFHHKQVHTNLKYLVLVLALSFATLVIPIQFEGTWITLLWSVEAALLFWFGRTKKLILYERISYAVMTLATISWVIDISTFDYTVPFANSLFINSLLYSVAMGWVAYTHYRHKTDKDYNTLAVVFNALSVIPFYDTFTRQINLLWELRALQFNNGVFDNVLHNDAELFKQSSIIIYTLLFVGLYSWINRRYMKSKLLAEIQIVAAFLIGTVFITLGLYNFSELRGRYIAFYNVYQLSWWFLNVRYIGIAAFAVLCYTIYRLQQYLEFKEQPKKVLELLFHLVCLWIGSSELLHWTELYDATANYKLGLTILWGAYAVLLIVIGIFNSKKYLRLSGIILISFCVLKLFFYDITHLDTLRKTVVFVLLGVLLMIASFLYNKYTAKDKDK</sequence>
<reference evidence="2 3" key="1">
    <citation type="submission" date="2021-03" db="EMBL/GenBank/DDBJ databases">
        <title>Isolation and description of Capnocytophaga bilenii sp. nov., a novel Capnocytophaga species, isolated from a gingivitis subject.</title>
        <authorList>
            <person name="Antezack A."/>
            <person name="Monnet-Corti V."/>
            <person name="La Scola B."/>
        </authorList>
    </citation>
    <scope>NUCLEOTIDE SEQUENCE [LARGE SCALE GENOMIC DNA]</scope>
    <source>
        <strain evidence="2 3">Marseille-Q4570</strain>
    </source>
</reference>
<feature type="transmembrane region" description="Helical" evidence="1">
    <location>
        <begin position="397"/>
        <end position="416"/>
    </location>
</feature>
<feature type="transmembrane region" description="Helical" evidence="1">
    <location>
        <begin position="151"/>
        <end position="172"/>
    </location>
</feature>
<feature type="transmembrane region" description="Helical" evidence="1">
    <location>
        <begin position="687"/>
        <end position="707"/>
    </location>
</feature>
<feature type="transmembrane region" description="Helical" evidence="1">
    <location>
        <begin position="283"/>
        <end position="302"/>
    </location>
</feature>
<feature type="transmembrane region" description="Helical" evidence="1">
    <location>
        <begin position="309"/>
        <end position="328"/>
    </location>
</feature>
<feature type="transmembrane region" description="Helical" evidence="1">
    <location>
        <begin position="609"/>
        <end position="631"/>
    </location>
</feature>
<feature type="transmembrane region" description="Helical" evidence="1">
    <location>
        <begin position="366"/>
        <end position="385"/>
    </location>
</feature>
<keyword evidence="1" id="KW-0472">Membrane</keyword>
<feature type="transmembrane region" description="Helical" evidence="1">
    <location>
        <begin position="423"/>
        <end position="440"/>
    </location>
</feature>
<dbReference type="Pfam" id="PF10101">
    <property type="entry name" value="DUF2339"/>
    <property type="match status" value="1"/>
</dbReference>
<feature type="transmembrane region" description="Helical" evidence="1">
    <location>
        <begin position="446"/>
        <end position="463"/>
    </location>
</feature>
<feature type="transmembrane region" description="Helical" evidence="1">
    <location>
        <begin position="651"/>
        <end position="675"/>
    </location>
</feature>